<dbReference type="OrthoDB" id="2018619at2759"/>
<proteinExistence type="inferred from homology"/>
<evidence type="ECO:0000256" key="1">
    <source>
        <dbReference type="ARBA" id="ARBA00004141"/>
    </source>
</evidence>
<organism evidence="8 9">
    <name type="scientific">Aureobasidium subglaciale (strain EXF-2481)</name>
    <name type="common">Aureobasidium pullulans var. subglaciale</name>
    <dbReference type="NCBI Taxonomy" id="1043005"/>
    <lineage>
        <taxon>Eukaryota</taxon>
        <taxon>Fungi</taxon>
        <taxon>Dikarya</taxon>
        <taxon>Ascomycota</taxon>
        <taxon>Pezizomycotina</taxon>
        <taxon>Dothideomycetes</taxon>
        <taxon>Dothideomycetidae</taxon>
        <taxon>Dothideales</taxon>
        <taxon>Saccotheciaceae</taxon>
        <taxon>Aureobasidium</taxon>
    </lineage>
</organism>
<gene>
    <name evidence="8" type="ORF">AUEXF2481DRAFT_65505</name>
</gene>
<evidence type="ECO:0000256" key="3">
    <source>
        <dbReference type="ARBA" id="ARBA00022692"/>
    </source>
</evidence>
<accession>A0A074YBU8</accession>
<evidence type="ECO:0000256" key="7">
    <source>
        <dbReference type="SAM" id="Phobius"/>
    </source>
</evidence>
<dbReference type="GeneID" id="25370099"/>
<dbReference type="GO" id="GO:0015205">
    <property type="term" value="F:nucleobase transmembrane transporter activity"/>
    <property type="evidence" value="ECO:0007669"/>
    <property type="project" value="TreeGrafter"/>
</dbReference>
<dbReference type="HOGENOM" id="CLU_021555_4_1_1"/>
<dbReference type="GO" id="GO:0005886">
    <property type="term" value="C:plasma membrane"/>
    <property type="evidence" value="ECO:0007669"/>
    <property type="project" value="TreeGrafter"/>
</dbReference>
<dbReference type="Proteomes" id="UP000030641">
    <property type="component" value="Unassembled WGS sequence"/>
</dbReference>
<feature type="transmembrane region" description="Helical" evidence="7">
    <location>
        <begin position="331"/>
        <end position="348"/>
    </location>
</feature>
<reference evidence="8 9" key="1">
    <citation type="journal article" date="2014" name="BMC Genomics">
        <title>Genome sequencing of four Aureobasidium pullulans varieties: biotechnological potential, stress tolerance, and description of new species.</title>
        <authorList>
            <person name="Gostin Ar C."/>
            <person name="Ohm R.A."/>
            <person name="Kogej T."/>
            <person name="Sonjak S."/>
            <person name="Turk M."/>
            <person name="Zajc J."/>
            <person name="Zalar P."/>
            <person name="Grube M."/>
            <person name="Sun H."/>
            <person name="Han J."/>
            <person name="Sharma A."/>
            <person name="Chiniquy J."/>
            <person name="Ngan C.Y."/>
            <person name="Lipzen A."/>
            <person name="Barry K."/>
            <person name="Grigoriev I.V."/>
            <person name="Gunde-Cimerman N."/>
        </authorList>
    </citation>
    <scope>NUCLEOTIDE SEQUENCE [LARGE SCALE GENOMIC DNA]</scope>
    <source>
        <strain evidence="8 9">EXF-2481</strain>
    </source>
</reference>
<feature type="transmembrane region" description="Helical" evidence="7">
    <location>
        <begin position="202"/>
        <end position="224"/>
    </location>
</feature>
<dbReference type="PANTHER" id="PTHR30618:SF0">
    <property type="entry name" value="PURINE-URACIL PERMEASE NCS1"/>
    <property type="match status" value="1"/>
</dbReference>
<evidence type="ECO:0000256" key="5">
    <source>
        <dbReference type="ARBA" id="ARBA00023136"/>
    </source>
</evidence>
<dbReference type="Gene3D" id="1.10.4160.10">
    <property type="entry name" value="Hydantoin permease"/>
    <property type="match status" value="1"/>
</dbReference>
<dbReference type="EMBL" id="KL584759">
    <property type="protein sequence ID" value="KEQ95268.1"/>
    <property type="molecule type" value="Genomic_DNA"/>
</dbReference>
<dbReference type="Pfam" id="PF02133">
    <property type="entry name" value="Transp_cyt_pur"/>
    <property type="match status" value="1"/>
</dbReference>
<keyword evidence="3 7" id="KW-0812">Transmembrane</keyword>
<dbReference type="InParanoid" id="A0A074YBU8"/>
<dbReference type="InterPro" id="IPR045225">
    <property type="entry name" value="Uracil/uridine/allantoin_perm"/>
</dbReference>
<dbReference type="OMA" id="YMNTAYS"/>
<feature type="transmembrane region" description="Helical" evidence="7">
    <location>
        <begin position="392"/>
        <end position="417"/>
    </location>
</feature>
<dbReference type="AlphaFoldDB" id="A0A074YBU8"/>
<feature type="transmembrane region" description="Helical" evidence="7">
    <location>
        <begin position="244"/>
        <end position="265"/>
    </location>
</feature>
<keyword evidence="5 7" id="KW-0472">Membrane</keyword>
<dbReference type="InterPro" id="IPR001248">
    <property type="entry name" value="Pur-cyt_permease"/>
</dbReference>
<feature type="transmembrane region" description="Helical" evidence="7">
    <location>
        <begin position="174"/>
        <end position="195"/>
    </location>
</feature>
<sequence length="551" mass="61129">MSKLKSLWNDHVVLKPQPGAFGAEDPKSISYSNEDMDPIRRQDRTYEWYQMGLFWIAEGFNAAQLQVSSSAFSLGLNPGLCVVACLVGNIIVSVPCAASGYLGSKIGTNFPATIRASFGMQGAKWAMIVRAVPCIIYYGIQVSLAGKAVQACTTAIWPSFANWKVNSIPTSANITAQEILCFVIFWLLSLPFLYLPIRTLRYLFVLKSVLVPLYWTALFTWSITVAGGFPDIWKAKSVPLDGMSVGYLFGICVNAAISGNATFAVNIMDISRHSKSDKAAWVTQLFALPIFVTLTELLGCTMAVASSVLYGQVEWNPLVVINHFENRPAKFFAGALFVFFNIMTNVTGNSIPLANDLTGLFPKYINIRRGQFICAVVSFAICPWEIQAKATTFLAFMGAYTLFLGATTGVMMVDYFWVRRSYGINISHLFKPRGIYWYTQGFNWRAFVAWFVALAPLFPGMLYSMGVKITNKPILNMYSWNYVLVVTFSGSIYWALTTIFPVPIETEDQDLGKLYLIEGRDPFDTATPEEKEQPLAKDEKSVGAVTEFGSA</sequence>
<evidence type="ECO:0000256" key="4">
    <source>
        <dbReference type="ARBA" id="ARBA00022989"/>
    </source>
</evidence>
<comment type="similarity">
    <text evidence="2">Belongs to the purine-cytosine permease (2.A.39) family.</text>
</comment>
<protein>
    <submittedName>
        <fullName evidence="8">Uncharacterized protein</fullName>
    </submittedName>
</protein>
<evidence type="ECO:0000256" key="6">
    <source>
        <dbReference type="SAM" id="MobiDB-lite"/>
    </source>
</evidence>
<feature type="region of interest" description="Disordered" evidence="6">
    <location>
        <begin position="523"/>
        <end position="551"/>
    </location>
</feature>
<feature type="transmembrane region" description="Helical" evidence="7">
    <location>
        <begin position="478"/>
        <end position="496"/>
    </location>
</feature>
<evidence type="ECO:0000313" key="9">
    <source>
        <dbReference type="Proteomes" id="UP000030641"/>
    </source>
</evidence>
<dbReference type="PANTHER" id="PTHR30618">
    <property type="entry name" value="NCS1 FAMILY PURINE/PYRIMIDINE TRANSPORTER"/>
    <property type="match status" value="1"/>
</dbReference>
<evidence type="ECO:0000256" key="2">
    <source>
        <dbReference type="ARBA" id="ARBA00008974"/>
    </source>
</evidence>
<name>A0A074YBU8_AURSE</name>
<feature type="transmembrane region" description="Helical" evidence="7">
    <location>
        <begin position="437"/>
        <end position="458"/>
    </location>
</feature>
<feature type="transmembrane region" description="Helical" evidence="7">
    <location>
        <begin position="286"/>
        <end position="311"/>
    </location>
</feature>
<dbReference type="RefSeq" id="XP_013343910.1">
    <property type="nucleotide sequence ID" value="XM_013488456.1"/>
</dbReference>
<evidence type="ECO:0000313" key="8">
    <source>
        <dbReference type="EMBL" id="KEQ95268.1"/>
    </source>
</evidence>
<keyword evidence="9" id="KW-1185">Reference proteome</keyword>
<keyword evidence="4 7" id="KW-1133">Transmembrane helix</keyword>
<comment type="subcellular location">
    <subcellularLocation>
        <location evidence="1">Membrane</location>
        <topology evidence="1">Multi-pass membrane protein</topology>
    </subcellularLocation>
</comment>
<feature type="compositionally biased region" description="Basic and acidic residues" evidence="6">
    <location>
        <begin position="523"/>
        <end position="541"/>
    </location>
</feature>